<proteinExistence type="predicted"/>
<dbReference type="Proteomes" id="UP000321617">
    <property type="component" value="Unassembled WGS sequence"/>
</dbReference>
<sequence length="119" mass="13177">MAAMKPRTGDGPLEVTKEGRGIVMRVPLEGGGRLVVEMTQDEVDTLSEELRNLNGLLLPVCERQHPGIHTTGASRHAKWPWCISTGRLRRQGGFCRRSRRRAGTTAQFDTARLRARATG</sequence>
<dbReference type="AlphaFoldDB" id="A0A562UPG6"/>
<protein>
    <submittedName>
        <fullName evidence="1">Uncharacterized protein DUF3117</fullName>
    </submittedName>
</protein>
<evidence type="ECO:0000313" key="2">
    <source>
        <dbReference type="Proteomes" id="UP000321617"/>
    </source>
</evidence>
<evidence type="ECO:0000313" key="1">
    <source>
        <dbReference type="EMBL" id="TWJ07513.1"/>
    </source>
</evidence>
<dbReference type="EMBL" id="VLLL01000011">
    <property type="protein sequence ID" value="TWJ07513.1"/>
    <property type="molecule type" value="Genomic_DNA"/>
</dbReference>
<accession>A0A562UPG6</accession>
<dbReference type="InterPro" id="IPR021465">
    <property type="entry name" value="DUF3117"/>
</dbReference>
<organism evidence="1 2">
    <name type="scientific">Stackebrandtia albiflava</name>
    <dbReference type="NCBI Taxonomy" id="406432"/>
    <lineage>
        <taxon>Bacteria</taxon>
        <taxon>Bacillati</taxon>
        <taxon>Actinomycetota</taxon>
        <taxon>Actinomycetes</taxon>
        <taxon>Glycomycetales</taxon>
        <taxon>Glycomycetaceae</taxon>
        <taxon>Stackebrandtia</taxon>
    </lineage>
</organism>
<reference evidence="1 2" key="1">
    <citation type="journal article" date="2013" name="Stand. Genomic Sci.">
        <title>Genomic Encyclopedia of Type Strains, Phase I: The one thousand microbial genomes (KMG-I) project.</title>
        <authorList>
            <person name="Kyrpides N.C."/>
            <person name="Woyke T."/>
            <person name="Eisen J.A."/>
            <person name="Garrity G."/>
            <person name="Lilburn T.G."/>
            <person name="Beck B.J."/>
            <person name="Whitman W.B."/>
            <person name="Hugenholtz P."/>
            <person name="Klenk H.P."/>
        </authorList>
    </citation>
    <scope>NUCLEOTIDE SEQUENCE [LARGE SCALE GENOMIC DNA]</scope>
    <source>
        <strain evidence="1 2">DSM 45044</strain>
    </source>
</reference>
<dbReference type="Pfam" id="PF11314">
    <property type="entry name" value="DUF3117"/>
    <property type="match status" value="1"/>
</dbReference>
<name>A0A562UPG6_9ACTN</name>
<comment type="caution">
    <text evidence="1">The sequence shown here is derived from an EMBL/GenBank/DDBJ whole genome shotgun (WGS) entry which is preliminary data.</text>
</comment>
<keyword evidence="2" id="KW-1185">Reference proteome</keyword>
<gene>
    <name evidence="1" type="ORF">LX16_4997</name>
</gene>